<reference evidence="1 2" key="1">
    <citation type="submission" date="2013-12" db="EMBL/GenBank/DDBJ databases">
        <title>Ecological redundancy of diverse viral populations within a natural community.</title>
        <authorList>
            <person name="Gregory A.C."/>
            <person name="LaButti K."/>
            <person name="Copeland A."/>
            <person name="Woyke T."/>
            <person name="Sullivan M.B."/>
        </authorList>
    </citation>
    <scope>NUCLEOTIDE SEQUENCE [LARGE SCALE GENOMIC DNA]</scope>
    <source>
        <strain evidence="1">Syn7803C8</strain>
    </source>
</reference>
<protein>
    <submittedName>
        <fullName evidence="1">Uncharacterized protein</fullName>
    </submittedName>
</protein>
<evidence type="ECO:0000313" key="2">
    <source>
        <dbReference type="Proteomes" id="UP000185321"/>
    </source>
</evidence>
<evidence type="ECO:0000313" key="1">
    <source>
        <dbReference type="EMBL" id="AIX21376.1"/>
    </source>
</evidence>
<dbReference type="EMBL" id="KJ019058">
    <property type="protein sequence ID" value="AIX21376.1"/>
    <property type="molecule type" value="Genomic_DNA"/>
</dbReference>
<gene>
    <name evidence="1" type="ORF">Syn7803C8_52</name>
</gene>
<accession>A0A0E3F5E4</accession>
<keyword evidence="2" id="KW-1185">Reference proteome</keyword>
<dbReference type="Proteomes" id="UP000185321">
    <property type="component" value="Segment"/>
</dbReference>
<organism evidence="1 2">
    <name type="scientific">Synechococcus phage ACG-2014f_Syn7803C8</name>
    <dbReference type="NCBI Taxonomy" id="2790336"/>
    <lineage>
        <taxon>Viruses</taxon>
        <taxon>Duplodnaviria</taxon>
        <taxon>Heunggongvirae</taxon>
        <taxon>Uroviricota</taxon>
        <taxon>Caudoviricetes</taxon>
        <taxon>Pantevenvirales</taxon>
        <taxon>Kyanoviridae</taxon>
        <taxon>Atlauavirus</taxon>
        <taxon>Atlauavirus tusconc8</taxon>
    </lineage>
</organism>
<proteinExistence type="predicted"/>
<sequence length="125" mass="14344">MQLPTPLLNRGYTINGNTASRVYQHGFRVELEALTTLNMPIGLLNYIINENDIECPWAPADVEQFDTIWHYTVTDIRGEILDNTYGFITYYMFDTLREIHNTLTDITVDNALDIMNGTSELYATC</sequence>
<name>A0A0E3F5E4_9CAUD</name>